<dbReference type="NCBIfam" id="TIGR02530">
    <property type="entry name" value="flg_new"/>
    <property type="match status" value="1"/>
</dbReference>
<protein>
    <submittedName>
        <fullName evidence="1">Flagellar operon protein</fullName>
    </submittedName>
</protein>
<reference evidence="1" key="1">
    <citation type="submission" date="2021-03" db="EMBL/GenBank/DDBJ databases">
        <title>Genomic Encyclopedia of Type Strains, Phase IV (KMG-IV): sequencing the most valuable type-strain genomes for metagenomic binning, comparative biology and taxonomic classification.</title>
        <authorList>
            <person name="Goeker M."/>
        </authorList>
    </citation>
    <scope>NUCLEOTIDE SEQUENCE</scope>
    <source>
        <strain evidence="1">DSM 107338</strain>
    </source>
</reference>
<evidence type="ECO:0000313" key="2">
    <source>
        <dbReference type="Proteomes" id="UP001138793"/>
    </source>
</evidence>
<keyword evidence="1" id="KW-0966">Cell projection</keyword>
<comment type="caution">
    <text evidence="1">The sequence shown here is derived from an EMBL/GenBank/DDBJ whole genome shotgun (WGS) entry which is preliminary data.</text>
</comment>
<dbReference type="EMBL" id="JAGGMB010000005">
    <property type="protein sequence ID" value="MBP2077662.1"/>
    <property type="molecule type" value="Genomic_DNA"/>
</dbReference>
<evidence type="ECO:0000313" key="1">
    <source>
        <dbReference type="EMBL" id="MBP2077662.1"/>
    </source>
</evidence>
<keyword evidence="2" id="KW-1185">Reference proteome</keyword>
<gene>
    <name evidence="1" type="ORF">J2Z64_001917</name>
</gene>
<dbReference type="RefSeq" id="WP_149476311.1">
    <property type="nucleotide sequence ID" value="NZ_JAGGMB010000005.1"/>
</dbReference>
<dbReference type="AlphaFoldDB" id="A0A9X0YT38"/>
<sequence length="123" mass="14002">MDHRIHQVPQHALQFPTIKSHESKQSSISFKDILSQEQGLKISKHASQRLTERNIQIDDQQWQMIGEKVREAKKKGITDSLVVMNNAALLVNAKNHTVVTAMDRQEATSRIFTNINGTILMND</sequence>
<dbReference type="Pfam" id="PF12611">
    <property type="entry name" value="Flagellar_put"/>
    <property type="match status" value="1"/>
</dbReference>
<accession>A0A9X0YT38</accession>
<dbReference type="InterPro" id="IPR013367">
    <property type="entry name" value="Flagellar_put"/>
</dbReference>
<keyword evidence="1" id="KW-0282">Flagellum</keyword>
<name>A0A9X0YT38_9BACI</name>
<organism evidence="1 2">
    <name type="scientific">Oceanobacillus polygoni</name>
    <dbReference type="NCBI Taxonomy" id="1235259"/>
    <lineage>
        <taxon>Bacteria</taxon>
        <taxon>Bacillati</taxon>
        <taxon>Bacillota</taxon>
        <taxon>Bacilli</taxon>
        <taxon>Bacillales</taxon>
        <taxon>Bacillaceae</taxon>
        <taxon>Oceanobacillus</taxon>
    </lineage>
</organism>
<dbReference type="OrthoDB" id="165650at2"/>
<keyword evidence="1" id="KW-0969">Cilium</keyword>
<proteinExistence type="predicted"/>
<dbReference type="Proteomes" id="UP001138793">
    <property type="component" value="Unassembled WGS sequence"/>
</dbReference>